<protein>
    <recommendedName>
        <fullName evidence="2">FtsX extracellular domain-containing protein</fullName>
    </recommendedName>
</protein>
<name>A0A1W2LN22_9PSEU</name>
<dbReference type="Pfam" id="PF18075">
    <property type="entry name" value="FtsX_ECD"/>
    <property type="match status" value="1"/>
</dbReference>
<dbReference type="OrthoDB" id="3623251at2"/>
<accession>A0A1W2LN22</accession>
<dbReference type="Gene3D" id="3.30.70.3040">
    <property type="match status" value="1"/>
</dbReference>
<reference evidence="3 4" key="1">
    <citation type="submission" date="2016-12" db="EMBL/GenBank/DDBJ databases">
        <title>Amycolatopsis keratiniphila subsp. keratiniphila genome sequencing and assembly.</title>
        <authorList>
            <person name="Mayilraj S."/>
            <person name="Kaur N."/>
        </authorList>
    </citation>
    <scope>NUCLEOTIDE SEQUENCE [LARGE SCALE GENOMIC DNA]</scope>
    <source>
        <strain evidence="3 4">DSM 44409</strain>
    </source>
</reference>
<gene>
    <name evidence="3" type="ORF">AVR91_0231255</name>
</gene>
<evidence type="ECO:0000313" key="4">
    <source>
        <dbReference type="Proteomes" id="UP000076660"/>
    </source>
</evidence>
<feature type="transmembrane region" description="Helical" evidence="1">
    <location>
        <begin position="18"/>
        <end position="41"/>
    </location>
</feature>
<sequence length="185" mass="20071">MIVPVEEPERTPKASRRLLWVVAAVAVLVLAAVATTAVVVLNQITEKPAPVALPRDTAPVPLGKRELCGMRLVVFVGADEDMTAAAQALRDDPKARRVFTENKAEAYERFKKLFADRPELLELTTPDTLPAAVHLVPVPGTDVGGWADELRQRFPKAQKVDVLDPARIAAQMTTTPPPCPPSGER</sequence>
<evidence type="ECO:0000259" key="2">
    <source>
        <dbReference type="Pfam" id="PF18075"/>
    </source>
</evidence>
<dbReference type="Proteomes" id="UP000076660">
    <property type="component" value="Unassembled WGS sequence"/>
</dbReference>
<keyword evidence="1" id="KW-1133">Transmembrane helix</keyword>
<comment type="caution">
    <text evidence="3">The sequence shown here is derived from an EMBL/GenBank/DDBJ whole genome shotgun (WGS) entry which is preliminary data.</text>
</comment>
<evidence type="ECO:0000313" key="3">
    <source>
        <dbReference type="EMBL" id="ONF64174.1"/>
    </source>
</evidence>
<dbReference type="InterPro" id="IPR040690">
    <property type="entry name" value="FtsX_ECD"/>
</dbReference>
<dbReference type="EMBL" id="LQMT02000032">
    <property type="protein sequence ID" value="ONF64174.1"/>
    <property type="molecule type" value="Genomic_DNA"/>
</dbReference>
<dbReference type="RefSeq" id="WP_063274491.1">
    <property type="nucleotide sequence ID" value="NZ_LQMT02000032.1"/>
</dbReference>
<dbReference type="AlphaFoldDB" id="A0A1W2LN22"/>
<evidence type="ECO:0000256" key="1">
    <source>
        <dbReference type="SAM" id="Phobius"/>
    </source>
</evidence>
<keyword evidence="1" id="KW-0472">Membrane</keyword>
<keyword evidence="1" id="KW-0812">Transmembrane</keyword>
<organism evidence="3 4">
    <name type="scientific">Amycolatopsis keratiniphila subsp. keratiniphila</name>
    <dbReference type="NCBI Taxonomy" id="227715"/>
    <lineage>
        <taxon>Bacteria</taxon>
        <taxon>Bacillati</taxon>
        <taxon>Actinomycetota</taxon>
        <taxon>Actinomycetes</taxon>
        <taxon>Pseudonocardiales</taxon>
        <taxon>Pseudonocardiaceae</taxon>
        <taxon>Amycolatopsis</taxon>
        <taxon>Amycolatopsis japonica group</taxon>
    </lineage>
</organism>
<proteinExistence type="predicted"/>
<feature type="domain" description="FtsX extracellular" evidence="2">
    <location>
        <begin position="79"/>
        <end position="152"/>
    </location>
</feature>